<gene>
    <name evidence="2" type="ORF">PUN28_010101</name>
</gene>
<name>A0AAW2FQJ1_9HYME</name>
<feature type="transmembrane region" description="Helical" evidence="1">
    <location>
        <begin position="45"/>
        <end position="62"/>
    </location>
</feature>
<accession>A0AAW2FQJ1</accession>
<evidence type="ECO:0000313" key="3">
    <source>
        <dbReference type="Proteomes" id="UP001430953"/>
    </source>
</evidence>
<evidence type="ECO:0000313" key="2">
    <source>
        <dbReference type="EMBL" id="KAL0116999.1"/>
    </source>
</evidence>
<organism evidence="2 3">
    <name type="scientific">Cardiocondyla obscurior</name>
    <dbReference type="NCBI Taxonomy" id="286306"/>
    <lineage>
        <taxon>Eukaryota</taxon>
        <taxon>Metazoa</taxon>
        <taxon>Ecdysozoa</taxon>
        <taxon>Arthropoda</taxon>
        <taxon>Hexapoda</taxon>
        <taxon>Insecta</taxon>
        <taxon>Pterygota</taxon>
        <taxon>Neoptera</taxon>
        <taxon>Endopterygota</taxon>
        <taxon>Hymenoptera</taxon>
        <taxon>Apocrita</taxon>
        <taxon>Aculeata</taxon>
        <taxon>Formicoidea</taxon>
        <taxon>Formicidae</taxon>
        <taxon>Myrmicinae</taxon>
        <taxon>Cardiocondyla</taxon>
    </lineage>
</organism>
<dbReference type="Proteomes" id="UP001430953">
    <property type="component" value="Unassembled WGS sequence"/>
</dbReference>
<reference evidence="2 3" key="1">
    <citation type="submission" date="2023-03" db="EMBL/GenBank/DDBJ databases">
        <title>High recombination rates correlate with genetic variation in Cardiocondyla obscurior ants.</title>
        <authorList>
            <person name="Errbii M."/>
        </authorList>
    </citation>
    <scope>NUCLEOTIDE SEQUENCE [LARGE SCALE GENOMIC DNA]</scope>
    <source>
        <strain evidence="2">Alpha-2009</strain>
        <tissue evidence="2">Whole body</tissue>
    </source>
</reference>
<protein>
    <submittedName>
        <fullName evidence="2">Uncharacterized protein</fullName>
    </submittedName>
</protein>
<keyword evidence="3" id="KW-1185">Reference proteome</keyword>
<dbReference type="AlphaFoldDB" id="A0AAW2FQJ1"/>
<proteinExistence type="predicted"/>
<keyword evidence="1" id="KW-0812">Transmembrane</keyword>
<comment type="caution">
    <text evidence="2">The sequence shown here is derived from an EMBL/GenBank/DDBJ whole genome shotgun (WGS) entry which is preliminary data.</text>
</comment>
<sequence>MEQLAESEARRCQDLLSQAQYHVARARRLDEEEKMLRRKQEEERYLLLLLSIILFKFLSWNLNLQASFQNASDGRTT</sequence>
<evidence type="ECO:0000256" key="1">
    <source>
        <dbReference type="SAM" id="Phobius"/>
    </source>
</evidence>
<keyword evidence="1" id="KW-1133">Transmembrane helix</keyword>
<dbReference type="EMBL" id="JADYXP020000009">
    <property type="protein sequence ID" value="KAL0116999.1"/>
    <property type="molecule type" value="Genomic_DNA"/>
</dbReference>
<keyword evidence="1" id="KW-0472">Membrane</keyword>